<dbReference type="OrthoDB" id="5471937at2"/>
<evidence type="ECO:0008006" key="3">
    <source>
        <dbReference type="Google" id="ProtNLM"/>
    </source>
</evidence>
<sequence length="75" mass="8770">MDQHEIELIEQLLPTDPELKSLWEDHVLYSKQVDKLEAKAFRTPTEEQTLKQLKKQKLEGKTKLMELLDSHRAGA</sequence>
<dbReference type="Pfam" id="PF04325">
    <property type="entry name" value="DUF465"/>
    <property type="match status" value="1"/>
</dbReference>
<organism evidence="1 2">
    <name type="scientific">Desulfovibrio piger</name>
    <dbReference type="NCBI Taxonomy" id="901"/>
    <lineage>
        <taxon>Bacteria</taxon>
        <taxon>Pseudomonadati</taxon>
        <taxon>Thermodesulfobacteriota</taxon>
        <taxon>Desulfovibrionia</taxon>
        <taxon>Desulfovibrionales</taxon>
        <taxon>Desulfovibrionaceae</taxon>
        <taxon>Desulfovibrio</taxon>
    </lineage>
</organism>
<protein>
    <recommendedName>
        <fullName evidence="3">DUF465 domain-containing protein</fullName>
    </recommendedName>
</protein>
<gene>
    <name evidence="1" type="ORF">DESPIGER_1225</name>
</gene>
<dbReference type="RefSeq" id="WP_072334361.1">
    <property type="nucleotide sequence ID" value="NZ_JAXXLW010000073.1"/>
</dbReference>
<name>A0A1K1LEB4_9BACT</name>
<dbReference type="Gene3D" id="6.10.280.50">
    <property type="match status" value="1"/>
</dbReference>
<dbReference type="AlphaFoldDB" id="A0A1K1LEB4"/>
<accession>A0A1K1LEB4</accession>
<evidence type="ECO:0000313" key="1">
    <source>
        <dbReference type="EMBL" id="SFV73076.1"/>
    </source>
</evidence>
<reference evidence="2" key="1">
    <citation type="submission" date="2016-10" db="EMBL/GenBank/DDBJ databases">
        <authorList>
            <person name="Wegmann U."/>
        </authorList>
    </citation>
    <scope>NUCLEOTIDE SEQUENCE [LARGE SCALE GENOMIC DNA]</scope>
</reference>
<proteinExistence type="predicted"/>
<evidence type="ECO:0000313" key="2">
    <source>
        <dbReference type="Proteomes" id="UP000186323"/>
    </source>
</evidence>
<dbReference type="EMBL" id="LT630450">
    <property type="protein sequence ID" value="SFV73076.1"/>
    <property type="molecule type" value="Genomic_DNA"/>
</dbReference>
<dbReference type="InterPro" id="IPR007420">
    <property type="entry name" value="DUF465"/>
</dbReference>
<keyword evidence="2" id="KW-1185">Reference proteome</keyword>
<dbReference type="KEGG" id="dpg:DESPIGER_1225"/>
<dbReference type="Proteomes" id="UP000186323">
    <property type="component" value="Chromosome I"/>
</dbReference>
<dbReference type="InterPro" id="IPR038444">
    <property type="entry name" value="DUF465_sf"/>
</dbReference>